<protein>
    <submittedName>
        <fullName evidence="3 4">protein PATRONUS 1-like</fullName>
    </submittedName>
</protein>
<accession>A0A6P4A4C1</accession>
<evidence type="ECO:0000313" key="2">
    <source>
        <dbReference type="Proteomes" id="UP001652623"/>
    </source>
</evidence>
<dbReference type="GO" id="GO:0007346">
    <property type="term" value="P:regulation of mitotic cell cycle"/>
    <property type="evidence" value="ECO:0007669"/>
    <property type="project" value="InterPro"/>
</dbReference>
<dbReference type="RefSeq" id="XP_015888669.1">
    <property type="nucleotide sequence ID" value="XM_016033183.2"/>
</dbReference>
<dbReference type="InterPro" id="IPR039326">
    <property type="entry name" value="Patronus"/>
</dbReference>
<evidence type="ECO:0000313" key="4">
    <source>
        <dbReference type="RefSeq" id="XP_015888669.1"/>
    </source>
</evidence>
<proteinExistence type="predicted"/>
<feature type="region of interest" description="Disordered" evidence="1">
    <location>
        <begin position="19"/>
        <end position="66"/>
    </location>
</feature>
<dbReference type="KEGG" id="zju:107423596"/>
<organism evidence="2 4">
    <name type="scientific">Ziziphus jujuba</name>
    <name type="common">Chinese jujube</name>
    <name type="synonym">Ziziphus sativa</name>
    <dbReference type="NCBI Taxonomy" id="326968"/>
    <lineage>
        <taxon>Eukaryota</taxon>
        <taxon>Viridiplantae</taxon>
        <taxon>Streptophyta</taxon>
        <taxon>Embryophyta</taxon>
        <taxon>Tracheophyta</taxon>
        <taxon>Spermatophyta</taxon>
        <taxon>Magnoliopsida</taxon>
        <taxon>eudicotyledons</taxon>
        <taxon>Gunneridae</taxon>
        <taxon>Pentapetalae</taxon>
        <taxon>rosids</taxon>
        <taxon>fabids</taxon>
        <taxon>Rosales</taxon>
        <taxon>Rhamnaceae</taxon>
        <taxon>Paliureae</taxon>
        <taxon>Ziziphus</taxon>
    </lineage>
</organism>
<dbReference type="AlphaFoldDB" id="A0A6P4A4C1"/>
<sequence>MASKIGRLIPDQNLSIRYNGASAGGKANNVVKSQKKGGLGGRKPLGDLSNSGKPAPTQPSKKANPKNFAFIEAIQDSSIKKNSFKAFDKVQTGSRKALSDISNSGKPNLQEESKKKQNLKLGVVEEDFVCPNGGILEEGFLHNHQECIKAQTMTMDVDQFLNTLGLVSSKQFASPRAIPTASSKMEIEKSMWHLELEEMDEDMIEDKYCGKESSPPCKTPKSSNCSSLWNDYENSNFNLMETPELRKR</sequence>
<keyword evidence="2" id="KW-1185">Reference proteome</keyword>
<dbReference type="PANTHER" id="PTHR35125:SF2">
    <property type="entry name" value="PROTEIN PATRONUS 2-LIKE"/>
    <property type="match status" value="1"/>
</dbReference>
<feature type="region of interest" description="Disordered" evidence="1">
    <location>
        <begin position="95"/>
        <end position="114"/>
    </location>
</feature>
<evidence type="ECO:0000313" key="3">
    <source>
        <dbReference type="RefSeq" id="XP_015878410.1"/>
    </source>
</evidence>
<name>A0A6P4A4C1_ZIZJJ</name>
<dbReference type="PANTHER" id="PTHR35125">
    <property type="entry name" value="NEURON NAVIGATOR 1-LIKE-RELATED"/>
    <property type="match status" value="1"/>
</dbReference>
<gene>
    <name evidence="4" type="primary">LOC107423596</name>
    <name evidence="3" type="synonym">LOC107414748</name>
</gene>
<evidence type="ECO:0000256" key="1">
    <source>
        <dbReference type="SAM" id="MobiDB-lite"/>
    </source>
</evidence>
<reference evidence="4" key="1">
    <citation type="submission" date="2025-04" db="UniProtKB">
        <authorList>
            <consortium name="RefSeq"/>
        </authorList>
    </citation>
    <scope>IDENTIFICATION</scope>
    <source>
        <tissue evidence="3 4">In vitro plantlets</tissue>
    </source>
</reference>
<dbReference type="GeneID" id="107423596"/>
<dbReference type="RefSeq" id="XP_015878410.1">
    <property type="nucleotide sequence ID" value="XM_016022924.2"/>
</dbReference>
<dbReference type="Proteomes" id="UP001652623">
    <property type="component" value="Chromosome 8"/>
</dbReference>